<dbReference type="GO" id="GO:0140359">
    <property type="term" value="F:ABC-type transporter activity"/>
    <property type="evidence" value="ECO:0007669"/>
    <property type="project" value="InterPro"/>
</dbReference>
<evidence type="ECO:0000256" key="3">
    <source>
        <dbReference type="ARBA" id="ARBA00022692"/>
    </source>
</evidence>
<feature type="region of interest" description="Disordered" evidence="8">
    <location>
        <begin position="219"/>
        <end position="302"/>
    </location>
</feature>
<dbReference type="PROSITE" id="PS50893">
    <property type="entry name" value="ABC_TRANSPORTER_2"/>
    <property type="match status" value="1"/>
</dbReference>
<gene>
    <name evidence="11" type="ORF">PPROV_000774500</name>
</gene>
<evidence type="ECO:0000313" key="12">
    <source>
        <dbReference type="Proteomes" id="UP000660262"/>
    </source>
</evidence>
<feature type="region of interest" description="Disordered" evidence="8">
    <location>
        <begin position="853"/>
        <end position="913"/>
    </location>
</feature>
<feature type="region of interest" description="Disordered" evidence="8">
    <location>
        <begin position="141"/>
        <end position="165"/>
    </location>
</feature>
<dbReference type="OrthoDB" id="1720926at2759"/>
<dbReference type="SUPFAM" id="SSF52540">
    <property type="entry name" value="P-loop containing nucleoside triphosphate hydrolases"/>
    <property type="match status" value="1"/>
</dbReference>
<name>A0A830HQ18_9CHLO</name>
<evidence type="ECO:0000256" key="5">
    <source>
        <dbReference type="ARBA" id="ARBA00022840"/>
    </source>
</evidence>
<evidence type="ECO:0000256" key="8">
    <source>
        <dbReference type="SAM" id="MobiDB-lite"/>
    </source>
</evidence>
<feature type="compositionally biased region" description="Polar residues" evidence="8">
    <location>
        <begin position="871"/>
        <end position="890"/>
    </location>
</feature>
<feature type="region of interest" description="Disordered" evidence="8">
    <location>
        <begin position="462"/>
        <end position="494"/>
    </location>
</feature>
<dbReference type="Pfam" id="PF19055">
    <property type="entry name" value="ABC2_membrane_7"/>
    <property type="match status" value="1"/>
</dbReference>
<feature type="transmembrane region" description="Helical" evidence="9">
    <location>
        <begin position="84"/>
        <end position="107"/>
    </location>
</feature>
<feature type="compositionally biased region" description="Polar residues" evidence="8">
    <location>
        <begin position="144"/>
        <end position="165"/>
    </location>
</feature>
<dbReference type="InterPro" id="IPR003593">
    <property type="entry name" value="AAA+_ATPase"/>
</dbReference>
<keyword evidence="7 9" id="KW-0472">Membrane</keyword>
<keyword evidence="3 9" id="KW-0812">Transmembrane</keyword>
<feature type="compositionally biased region" description="Low complexity" evidence="8">
    <location>
        <begin position="1072"/>
        <end position="1086"/>
    </location>
</feature>
<feature type="transmembrane region" description="Helical" evidence="9">
    <location>
        <begin position="1410"/>
        <end position="1432"/>
    </location>
</feature>
<accession>A0A830HQ18</accession>
<evidence type="ECO:0000259" key="10">
    <source>
        <dbReference type="PROSITE" id="PS50893"/>
    </source>
</evidence>
<dbReference type="Proteomes" id="UP000660262">
    <property type="component" value="Unassembled WGS sequence"/>
</dbReference>
<dbReference type="InterPro" id="IPR027417">
    <property type="entry name" value="P-loop_NTPase"/>
</dbReference>
<sequence>MSAAPNNIMTTTTISRPPFTTTTSSNTTIYYYDDDVHHHHQQRRSLAAITSVQDIVRCQNLFQEVNEVSRSEWYREGCADNKCYTGLVASLLMVLIVFGTVLLHVACKKYNIIKRTKRFAWYLYVLFASCFCSCFRGGGSSSSKNNNTPTSASLLQQPEESSSPSLFSRLKRTFTLAAQAGMEELNRSNSAKSEGSFSSGSSAELAAAFARDFKLVSAADEEGGEEEGRKDEGDNNDTKKEETTASTRHGNKKKQVRFNSSDTKTSSKSEEQVPTTTSASSGVGSRARDALIKQRSGHSQTAVEKYGLTDKKTSPLDVRFNHLGLVHKGSGKHILTNLTGRFLAGELGAVIGPSGCGKSSFLSVLAGIAHWGHQTGVTYVNGIPDQLKNHRSRVGFVPQDDVVFPTLTVRENLLYQALLRMPVSAASDDFVNPGAQKYTRELAKHNAQGYIRRLSVSSSSKSAAGGAASLSDSDDDEEDAATAATSVPGVINAADDDDDTSSVIGYPAAASPIPMPNRKRAVDLIQHVMQMLQIDIVADAQIGGYGIGGGVGGALLGRGGGKAKKKHQQLRVSGGQRKRVSIGFELCCDPSMLLADEPTSGLDATVAHDLLVTMEDISRNLHINVVTVIHQPRYSIFCLFDTVCLLGKGGRLVYFGPADRALSYFELYLGFPCPPNVNPPDYFLDVISGEVPRPGDRDFVPSDLAPLWRLFHKDLMRQSETRGDDLCKGCMALPSSTDASSAKINDESFLSVQDALNSFWVAQQSCISNQDDRLSACGMPQAAINDAQGDGNKQMRPAVLALVRDAVIRTGLLDVTTTDDDDDGTVHGRESRDAARRKPWTVRVTWPLSRGYSKGDKLGMTSNEIADPEENNNSGGDVEMGSSTLSTTAPTPDDRSKSSCGEGEGGPLPPGVDAKDVFTAALHDLGYKPARGEVARMGRFYVQQYEATKVQACSQATTQANALARNHPISVLLSPKTVYEMRVRCAVRTIASANEWVAKKRFRKIVNVIRMQNRAAKMAGLTQREGRGDAGRGDAAAATTIAREDSARRDYINSPSPNVATTVRGGDGDQSATTTKTTKTPTAAPPEDSPKPNFKALMAAAAFRNKSRSALLLRELSASLKIAGDESAENLEETSSSSPKALPSSERSVSLWYRRQLPNHRPGIDSPRAGAAIAKLRRKRILTQVLHHIERAMVLDVRNTLMRSGVVFLFAATSAVLGLIFQRPTNAAVPALFLMAHLSWSLLTTIFVIFTFGAEKAQVNREVRQGVSIIAYWLGRNVLIMFDDLLYALVASSILAAICRLDISYSKLLGSTYSLLYFASGFGQLFSAMFGSTESAVVVSCVLVLIVGGVLSGANPPLAELQATVPYLFNKNYGLPMLSFARWSVELASVCEWFARPNQSPDELETYMQFYSYNVSMLYVAYLWLWGVGTFLRGCALIKMRITAFA</sequence>
<evidence type="ECO:0000256" key="7">
    <source>
        <dbReference type="ARBA" id="ARBA00023136"/>
    </source>
</evidence>
<evidence type="ECO:0000256" key="4">
    <source>
        <dbReference type="ARBA" id="ARBA00022741"/>
    </source>
</evidence>
<keyword evidence="5" id="KW-0067">ATP-binding</keyword>
<proteinExistence type="predicted"/>
<dbReference type="InterPro" id="IPR043926">
    <property type="entry name" value="ABCG_dom"/>
</dbReference>
<dbReference type="Pfam" id="PF00005">
    <property type="entry name" value="ABC_tran"/>
    <property type="match status" value="1"/>
</dbReference>
<reference evidence="11" key="1">
    <citation type="submission" date="2020-10" db="EMBL/GenBank/DDBJ databases">
        <title>Unveiling of a novel bifunctional photoreceptor, Dualchrome1, isolated from a cosmopolitan green alga.</title>
        <authorList>
            <person name="Suzuki S."/>
            <person name="Kawachi M."/>
        </authorList>
    </citation>
    <scope>NUCLEOTIDE SEQUENCE</scope>
    <source>
        <strain evidence="11">NIES 2893</strain>
    </source>
</reference>
<feature type="transmembrane region" description="Helical" evidence="9">
    <location>
        <begin position="1201"/>
        <end position="1220"/>
    </location>
</feature>
<feature type="compositionally biased region" description="Low complexity" evidence="8">
    <location>
        <begin position="462"/>
        <end position="471"/>
    </location>
</feature>
<dbReference type="EMBL" id="BNJQ01000023">
    <property type="protein sequence ID" value="GHP09008.1"/>
    <property type="molecule type" value="Genomic_DNA"/>
</dbReference>
<feature type="region of interest" description="Disordered" evidence="8">
    <location>
        <begin position="1046"/>
        <end position="1093"/>
    </location>
</feature>
<evidence type="ECO:0000256" key="9">
    <source>
        <dbReference type="SAM" id="Phobius"/>
    </source>
</evidence>
<feature type="compositionally biased region" description="Polar residues" evidence="8">
    <location>
        <begin position="272"/>
        <end position="283"/>
    </location>
</feature>
<dbReference type="PANTHER" id="PTHR48041">
    <property type="entry name" value="ABC TRANSPORTER G FAMILY MEMBER 28"/>
    <property type="match status" value="1"/>
</dbReference>
<feature type="transmembrane region" description="Helical" evidence="9">
    <location>
        <begin position="119"/>
        <end position="139"/>
    </location>
</feature>
<dbReference type="GO" id="GO:0016887">
    <property type="term" value="F:ATP hydrolysis activity"/>
    <property type="evidence" value="ECO:0007669"/>
    <property type="project" value="InterPro"/>
</dbReference>
<evidence type="ECO:0000256" key="6">
    <source>
        <dbReference type="ARBA" id="ARBA00022989"/>
    </source>
</evidence>
<protein>
    <recommendedName>
        <fullName evidence="10">ABC transporter domain-containing protein</fullName>
    </recommendedName>
</protein>
<keyword evidence="2" id="KW-0813">Transport</keyword>
<keyword evidence="12" id="KW-1185">Reference proteome</keyword>
<evidence type="ECO:0000256" key="2">
    <source>
        <dbReference type="ARBA" id="ARBA00022448"/>
    </source>
</evidence>
<evidence type="ECO:0000313" key="11">
    <source>
        <dbReference type="EMBL" id="GHP09008.1"/>
    </source>
</evidence>
<dbReference type="InterPro" id="IPR003439">
    <property type="entry name" value="ABC_transporter-like_ATP-bd"/>
</dbReference>
<dbReference type="InterPro" id="IPR050352">
    <property type="entry name" value="ABCG_transporters"/>
</dbReference>
<dbReference type="SMART" id="SM00382">
    <property type="entry name" value="AAA"/>
    <property type="match status" value="1"/>
</dbReference>
<dbReference type="GO" id="GO:0005524">
    <property type="term" value="F:ATP binding"/>
    <property type="evidence" value="ECO:0007669"/>
    <property type="project" value="UniProtKB-KW"/>
</dbReference>
<organism evidence="11 12">
    <name type="scientific">Pycnococcus provasolii</name>
    <dbReference type="NCBI Taxonomy" id="41880"/>
    <lineage>
        <taxon>Eukaryota</taxon>
        <taxon>Viridiplantae</taxon>
        <taxon>Chlorophyta</taxon>
        <taxon>Pseudoscourfieldiophyceae</taxon>
        <taxon>Pseudoscourfieldiales</taxon>
        <taxon>Pycnococcaceae</taxon>
        <taxon>Pycnococcus</taxon>
    </lineage>
</organism>
<dbReference type="Gene3D" id="3.40.50.300">
    <property type="entry name" value="P-loop containing nucleotide triphosphate hydrolases"/>
    <property type="match status" value="2"/>
</dbReference>
<keyword evidence="6 9" id="KW-1133">Transmembrane helix</keyword>
<evidence type="ECO:0000256" key="1">
    <source>
        <dbReference type="ARBA" id="ARBA00004141"/>
    </source>
</evidence>
<keyword evidence="4" id="KW-0547">Nucleotide-binding</keyword>
<comment type="subcellular location">
    <subcellularLocation>
        <location evidence="1">Membrane</location>
        <topology evidence="1">Multi-pass membrane protein</topology>
    </subcellularLocation>
</comment>
<dbReference type="PANTHER" id="PTHR48041:SF91">
    <property type="entry name" value="ABC TRANSPORTER G FAMILY MEMBER 28"/>
    <property type="match status" value="1"/>
</dbReference>
<feature type="region of interest" description="Disordered" evidence="8">
    <location>
        <begin position="815"/>
        <end position="837"/>
    </location>
</feature>
<feature type="transmembrane region" description="Helical" evidence="9">
    <location>
        <begin position="1315"/>
        <end position="1348"/>
    </location>
</feature>
<feature type="compositionally biased region" description="Basic and acidic residues" evidence="8">
    <location>
        <begin position="226"/>
        <end position="243"/>
    </location>
</feature>
<feature type="transmembrane region" description="Helical" evidence="9">
    <location>
        <begin position="1232"/>
        <end position="1254"/>
    </location>
</feature>
<feature type="compositionally biased region" description="Basic and acidic residues" evidence="8">
    <location>
        <begin position="824"/>
        <end position="836"/>
    </location>
</feature>
<feature type="domain" description="ABC transporter" evidence="10">
    <location>
        <begin position="318"/>
        <end position="680"/>
    </location>
</feature>
<dbReference type="GO" id="GO:0016020">
    <property type="term" value="C:membrane"/>
    <property type="evidence" value="ECO:0007669"/>
    <property type="project" value="UniProtKB-SubCell"/>
</dbReference>
<comment type="caution">
    <text evidence="11">The sequence shown here is derived from an EMBL/GenBank/DDBJ whole genome shotgun (WGS) entry which is preliminary data.</text>
</comment>